<name>A0ACB7P6L0_9PEZI</name>
<evidence type="ECO:0000313" key="1">
    <source>
        <dbReference type="EMBL" id="KAH6631816.1"/>
    </source>
</evidence>
<protein>
    <submittedName>
        <fullName evidence="1">Uncharacterized protein</fullName>
    </submittedName>
</protein>
<evidence type="ECO:0000313" key="2">
    <source>
        <dbReference type="Proteomes" id="UP000724584"/>
    </source>
</evidence>
<reference evidence="1 2" key="1">
    <citation type="journal article" date="2021" name="Nat. Commun.">
        <title>Genetic determinants of endophytism in the Arabidopsis root mycobiome.</title>
        <authorList>
            <person name="Mesny F."/>
            <person name="Miyauchi S."/>
            <person name="Thiergart T."/>
            <person name="Pickel B."/>
            <person name="Atanasova L."/>
            <person name="Karlsson M."/>
            <person name="Huettel B."/>
            <person name="Barry K.W."/>
            <person name="Haridas S."/>
            <person name="Chen C."/>
            <person name="Bauer D."/>
            <person name="Andreopoulos W."/>
            <person name="Pangilinan J."/>
            <person name="LaButti K."/>
            <person name="Riley R."/>
            <person name="Lipzen A."/>
            <person name="Clum A."/>
            <person name="Drula E."/>
            <person name="Henrissat B."/>
            <person name="Kohler A."/>
            <person name="Grigoriev I.V."/>
            <person name="Martin F.M."/>
            <person name="Hacquard S."/>
        </authorList>
    </citation>
    <scope>NUCLEOTIDE SEQUENCE [LARGE SCALE GENOMIC DNA]</scope>
    <source>
        <strain evidence="1 2">MPI-SDFR-AT-0079</strain>
    </source>
</reference>
<accession>A0ACB7P6L0</accession>
<proteinExistence type="predicted"/>
<sequence length="149" mass="16304">MASGHHVKGPVGPRGCVFVAASFCRLPFWLSSWAGFVLRRFELNFGPMRFFPPLAERVRGGVVLFARGLGNPGFTAQEATGVLIARQYPRSPSSWMRILSLMRALQCFRHGSCPVSGSANIDRLSTRSYGVDSGSRLGHPVHPQQVACM</sequence>
<comment type="caution">
    <text evidence="1">The sequence shown here is derived from an EMBL/GenBank/DDBJ whole genome shotgun (WGS) entry which is preliminary data.</text>
</comment>
<gene>
    <name evidence="1" type="ORF">F5144DRAFT_232809</name>
</gene>
<organism evidence="1 2">
    <name type="scientific">Chaetomium tenue</name>
    <dbReference type="NCBI Taxonomy" id="1854479"/>
    <lineage>
        <taxon>Eukaryota</taxon>
        <taxon>Fungi</taxon>
        <taxon>Dikarya</taxon>
        <taxon>Ascomycota</taxon>
        <taxon>Pezizomycotina</taxon>
        <taxon>Sordariomycetes</taxon>
        <taxon>Sordariomycetidae</taxon>
        <taxon>Sordariales</taxon>
        <taxon>Chaetomiaceae</taxon>
        <taxon>Chaetomium</taxon>
    </lineage>
</organism>
<keyword evidence="2" id="KW-1185">Reference proteome</keyword>
<dbReference type="Proteomes" id="UP000724584">
    <property type="component" value="Unassembled WGS sequence"/>
</dbReference>
<dbReference type="EMBL" id="JAGIZQ010000004">
    <property type="protein sequence ID" value="KAH6631816.1"/>
    <property type="molecule type" value="Genomic_DNA"/>
</dbReference>